<dbReference type="EMBL" id="FNNQ01000018">
    <property type="protein sequence ID" value="SDX45782.1"/>
    <property type="molecule type" value="Genomic_DNA"/>
</dbReference>
<dbReference type="CDD" id="cd00984">
    <property type="entry name" value="DnaB_C"/>
    <property type="match status" value="1"/>
</dbReference>
<keyword evidence="6 12" id="KW-0347">Helicase</keyword>
<dbReference type="GO" id="GO:0005524">
    <property type="term" value="F:ATP binding"/>
    <property type="evidence" value="ECO:0007669"/>
    <property type="project" value="UniProtKB-UniRule"/>
</dbReference>
<dbReference type="SMART" id="SM00382">
    <property type="entry name" value="AAA"/>
    <property type="match status" value="1"/>
</dbReference>
<evidence type="ECO:0000256" key="5">
    <source>
        <dbReference type="ARBA" id="ARBA00022801"/>
    </source>
</evidence>
<dbReference type="InterPro" id="IPR036185">
    <property type="entry name" value="DNA_heli_DnaB-like_N_sf"/>
</dbReference>
<dbReference type="GO" id="GO:1990077">
    <property type="term" value="C:primosome complex"/>
    <property type="evidence" value="ECO:0007669"/>
    <property type="project" value="UniProtKB-UniRule"/>
</dbReference>
<dbReference type="GO" id="GO:0016887">
    <property type="term" value="F:ATP hydrolysis activity"/>
    <property type="evidence" value="ECO:0007669"/>
    <property type="project" value="RHEA"/>
</dbReference>
<dbReference type="Gene3D" id="3.40.50.300">
    <property type="entry name" value="P-loop containing nucleotide triphosphate hydrolases"/>
    <property type="match status" value="1"/>
</dbReference>
<evidence type="ECO:0000256" key="4">
    <source>
        <dbReference type="ARBA" id="ARBA00022741"/>
    </source>
</evidence>
<keyword evidence="9" id="KW-0413">Isomerase</keyword>
<dbReference type="SUPFAM" id="SSF48024">
    <property type="entry name" value="N-terminal domain of DnaB helicase"/>
    <property type="match status" value="1"/>
</dbReference>
<dbReference type="InterPro" id="IPR007692">
    <property type="entry name" value="DNA_helicase_DnaB"/>
</dbReference>
<evidence type="ECO:0000313" key="15">
    <source>
        <dbReference type="Proteomes" id="UP000198534"/>
    </source>
</evidence>
<keyword evidence="8 12" id="KW-0238">DNA-binding</keyword>
<dbReference type="RefSeq" id="WP_091742638.1">
    <property type="nucleotide sequence ID" value="NZ_FNNQ01000018.1"/>
</dbReference>
<dbReference type="GO" id="GO:0003677">
    <property type="term" value="F:DNA binding"/>
    <property type="evidence" value="ECO:0007669"/>
    <property type="project" value="UniProtKB-UniRule"/>
</dbReference>
<keyword evidence="3 12" id="KW-0235">DNA replication</keyword>
<comment type="catalytic activity">
    <reaction evidence="10 12">
        <text>ATP + H2O = ADP + phosphate + H(+)</text>
        <dbReference type="Rhea" id="RHEA:13065"/>
        <dbReference type="ChEBI" id="CHEBI:15377"/>
        <dbReference type="ChEBI" id="CHEBI:15378"/>
        <dbReference type="ChEBI" id="CHEBI:30616"/>
        <dbReference type="ChEBI" id="CHEBI:43474"/>
        <dbReference type="ChEBI" id="CHEBI:456216"/>
        <dbReference type="EC" id="5.6.2.3"/>
    </reaction>
</comment>
<gene>
    <name evidence="14" type="ORF">SAMN05444487_11846</name>
</gene>
<accession>A0A1H3BUT3</accession>
<dbReference type="Proteomes" id="UP000198534">
    <property type="component" value="Unassembled WGS sequence"/>
</dbReference>
<evidence type="ECO:0000256" key="2">
    <source>
        <dbReference type="ARBA" id="ARBA00022515"/>
    </source>
</evidence>
<proteinExistence type="inferred from homology"/>
<dbReference type="STRING" id="1048340.SAMN05444487_11846"/>
<dbReference type="InterPro" id="IPR003593">
    <property type="entry name" value="AAA+_ATPase"/>
</dbReference>
<evidence type="ECO:0000313" key="14">
    <source>
        <dbReference type="EMBL" id="SDX45782.1"/>
    </source>
</evidence>
<evidence type="ECO:0000256" key="11">
    <source>
        <dbReference type="NCBIfam" id="TIGR00665"/>
    </source>
</evidence>
<evidence type="ECO:0000256" key="8">
    <source>
        <dbReference type="ARBA" id="ARBA00023125"/>
    </source>
</evidence>
<evidence type="ECO:0000256" key="7">
    <source>
        <dbReference type="ARBA" id="ARBA00022840"/>
    </source>
</evidence>
<dbReference type="NCBIfam" id="TIGR00665">
    <property type="entry name" value="DnaB"/>
    <property type="match status" value="1"/>
</dbReference>
<dbReference type="Pfam" id="PF00772">
    <property type="entry name" value="DnaB"/>
    <property type="match status" value="1"/>
</dbReference>
<dbReference type="Gene3D" id="1.10.860.10">
    <property type="entry name" value="DNAb Helicase, Chain A"/>
    <property type="match status" value="1"/>
</dbReference>
<dbReference type="OrthoDB" id="2987198at2"/>
<dbReference type="InterPro" id="IPR007693">
    <property type="entry name" value="DNA_helicase_DnaB-like_N"/>
</dbReference>
<reference evidence="14 15" key="1">
    <citation type="submission" date="2016-10" db="EMBL/GenBank/DDBJ databases">
        <authorList>
            <person name="de Groot N.N."/>
        </authorList>
    </citation>
    <scope>NUCLEOTIDE SEQUENCE [LARGE SCALE GENOMIC DNA]</scope>
    <source>
        <strain evidence="14 15">DSM 45610</strain>
    </source>
</reference>
<dbReference type="PANTHER" id="PTHR30153:SF2">
    <property type="entry name" value="REPLICATIVE DNA HELICASE"/>
    <property type="match status" value="1"/>
</dbReference>
<protein>
    <recommendedName>
        <fullName evidence="11 12">Replicative DNA helicase</fullName>
        <ecNumber evidence="11 12">5.6.2.3</ecNumber>
    </recommendedName>
</protein>
<dbReference type="GO" id="GO:0043139">
    <property type="term" value="F:5'-3' DNA helicase activity"/>
    <property type="evidence" value="ECO:0007669"/>
    <property type="project" value="UniProtKB-EC"/>
</dbReference>
<name>A0A1H3BUT3_9BACL</name>
<dbReference type="AlphaFoldDB" id="A0A1H3BUT3"/>
<feature type="domain" description="SF4 helicase" evidence="13">
    <location>
        <begin position="176"/>
        <end position="440"/>
    </location>
</feature>
<dbReference type="PANTHER" id="PTHR30153">
    <property type="entry name" value="REPLICATIVE DNA HELICASE DNAB"/>
    <property type="match status" value="1"/>
</dbReference>
<dbReference type="PROSITE" id="PS51199">
    <property type="entry name" value="SF4_HELICASE"/>
    <property type="match status" value="1"/>
</dbReference>
<comment type="similarity">
    <text evidence="1 12">Belongs to the helicase family. DnaB subfamily.</text>
</comment>
<evidence type="ECO:0000256" key="1">
    <source>
        <dbReference type="ARBA" id="ARBA00008428"/>
    </source>
</evidence>
<keyword evidence="5 12" id="KW-0378">Hydrolase</keyword>
<dbReference type="GO" id="GO:0005829">
    <property type="term" value="C:cytosol"/>
    <property type="evidence" value="ECO:0007669"/>
    <property type="project" value="TreeGrafter"/>
</dbReference>
<sequence length="440" mass="49698">MRDDTRIRAPFDTRLEEEVIGAMISDPQCIAEVVEKIQPRHFYHAVHQKLCKKIYALWQEDEKKVDLVQMVPFLQQENISVSQITDMVQGLATSAKVAYHADRVKDLAMLRSAIQVGQELSLAGGLREKEEIHAAISRAEAQLAQTTEEQMSVSATATIEDILYDFHSEFEVTMHNQSGITGLSTGIGDLDCMTAGFQKQNLVVLAGRPSMGKTAFALHLAQHISNEGERNPTLFCSLEMSKKDLARRLIGNVGQIDLQNMSTGLINDEEYEKYTMALSILGDANLVIDDQAGVTVSEIKAKARRVKRERGLSCIIIDYLGLIGGDRRMDRYELVSENIRQIKNLAKEFQIPVIVLAQLSRKVEERQNKRPFLSDLRESGEIEQTADLVLFLYRDEYYNPHSEKKRIAELIIAKQRNGPVGTVEMLFMKEYGSFLSMTKR</sequence>
<dbReference type="SUPFAM" id="SSF52540">
    <property type="entry name" value="P-loop containing nucleoside triphosphate hydrolases"/>
    <property type="match status" value="1"/>
</dbReference>
<keyword evidence="2 12" id="KW-0639">Primosome</keyword>
<evidence type="ECO:0000256" key="6">
    <source>
        <dbReference type="ARBA" id="ARBA00022806"/>
    </source>
</evidence>
<dbReference type="GO" id="GO:0006269">
    <property type="term" value="P:DNA replication, synthesis of primer"/>
    <property type="evidence" value="ECO:0007669"/>
    <property type="project" value="UniProtKB-UniRule"/>
</dbReference>
<organism evidence="14 15">
    <name type="scientific">Marininema mesophilum</name>
    <dbReference type="NCBI Taxonomy" id="1048340"/>
    <lineage>
        <taxon>Bacteria</taxon>
        <taxon>Bacillati</taxon>
        <taxon>Bacillota</taxon>
        <taxon>Bacilli</taxon>
        <taxon>Bacillales</taxon>
        <taxon>Thermoactinomycetaceae</taxon>
        <taxon>Marininema</taxon>
    </lineage>
</organism>
<evidence type="ECO:0000259" key="13">
    <source>
        <dbReference type="PROSITE" id="PS51199"/>
    </source>
</evidence>
<evidence type="ECO:0000256" key="3">
    <source>
        <dbReference type="ARBA" id="ARBA00022705"/>
    </source>
</evidence>
<keyword evidence="4 12" id="KW-0547">Nucleotide-binding</keyword>
<dbReference type="InterPro" id="IPR027417">
    <property type="entry name" value="P-loop_NTPase"/>
</dbReference>
<comment type="function">
    <text evidence="12">The main replicative DNA helicase, it participates in initiation and elongation during chromosome replication. Travels ahead of the DNA replisome, separating dsDNA into templates for DNA synthesis. A processive ATP-dependent 5'-3' DNA helicase it has DNA-dependent ATPase activity.</text>
</comment>
<evidence type="ECO:0000256" key="9">
    <source>
        <dbReference type="ARBA" id="ARBA00023235"/>
    </source>
</evidence>
<dbReference type="Pfam" id="PF03796">
    <property type="entry name" value="DnaB_C"/>
    <property type="match status" value="1"/>
</dbReference>
<dbReference type="InterPro" id="IPR016136">
    <property type="entry name" value="DNA_helicase_N/primase_C"/>
</dbReference>
<evidence type="ECO:0000256" key="12">
    <source>
        <dbReference type="RuleBase" id="RU362085"/>
    </source>
</evidence>
<dbReference type="EC" id="5.6.2.3" evidence="11 12"/>
<dbReference type="InterPro" id="IPR007694">
    <property type="entry name" value="DNA_helicase_DnaB-like_C"/>
</dbReference>
<keyword evidence="7 12" id="KW-0067">ATP-binding</keyword>
<evidence type="ECO:0000256" key="10">
    <source>
        <dbReference type="ARBA" id="ARBA00048954"/>
    </source>
</evidence>
<keyword evidence="15" id="KW-1185">Reference proteome</keyword>